<dbReference type="Proteomes" id="UP000218231">
    <property type="component" value="Unassembled WGS sequence"/>
</dbReference>
<comment type="caution">
    <text evidence="1">The sequence shown here is derived from an EMBL/GenBank/DDBJ whole genome shotgun (WGS) entry which is preliminary data.</text>
</comment>
<dbReference type="EMBL" id="LIAE01007471">
    <property type="protein sequence ID" value="PAV79070.1"/>
    <property type="molecule type" value="Genomic_DNA"/>
</dbReference>
<name>A0A2A2KYT3_9BILA</name>
<dbReference type="AlphaFoldDB" id="A0A2A2KYT3"/>
<accession>A0A2A2KYT3</accession>
<keyword evidence="2" id="KW-1185">Reference proteome</keyword>
<dbReference type="STRING" id="2018661.A0A2A2KYT3"/>
<organism evidence="1 2">
    <name type="scientific">Diploscapter pachys</name>
    <dbReference type="NCBI Taxonomy" id="2018661"/>
    <lineage>
        <taxon>Eukaryota</taxon>
        <taxon>Metazoa</taxon>
        <taxon>Ecdysozoa</taxon>
        <taxon>Nematoda</taxon>
        <taxon>Chromadorea</taxon>
        <taxon>Rhabditida</taxon>
        <taxon>Rhabditina</taxon>
        <taxon>Rhabditomorpha</taxon>
        <taxon>Rhabditoidea</taxon>
        <taxon>Rhabditidae</taxon>
        <taxon>Diploscapter</taxon>
    </lineage>
</organism>
<sequence length="309" mass="34966">MLSFSGSDTMSGGEASIRMFELEDSDRAGDEAEQSGDTMDMHIDGNFLKGGLPLTNNYATMNLNGWEFVESNAIPSRQDFAALARHYGQPLVIRFYANGDDPNMLAQIGNYANSPASEAESVLELLCDWISGSCAKSLRCLRIYSFIKVCPVLEKLLNNCPLLEHLTLSKLTELRPIPIFNEIKTFEFAGCNFAFTYVDIELAKKVATMFPNLRVLAFLDVSWEPVMTSLLKELCNHYQRNMGQRHKLSLYQSFDDLEKFVTNTKAMFNVRSRKEMPMSVEMQHSKSHLTLTVFRAHENHVNSSSSQFH</sequence>
<reference evidence="1 2" key="1">
    <citation type="journal article" date="2017" name="Curr. Biol.">
        <title>Genome architecture and evolution of a unichromosomal asexual nematode.</title>
        <authorList>
            <person name="Fradin H."/>
            <person name="Zegar C."/>
            <person name="Gutwein M."/>
            <person name="Lucas J."/>
            <person name="Kovtun M."/>
            <person name="Corcoran D."/>
            <person name="Baugh L.R."/>
            <person name="Kiontke K."/>
            <person name="Gunsalus K."/>
            <person name="Fitch D.H."/>
            <person name="Piano F."/>
        </authorList>
    </citation>
    <scope>NUCLEOTIDE SEQUENCE [LARGE SCALE GENOMIC DNA]</scope>
    <source>
        <strain evidence="1">PF1309</strain>
    </source>
</reference>
<gene>
    <name evidence="1" type="ORF">WR25_17841</name>
</gene>
<proteinExistence type="predicted"/>
<dbReference type="SUPFAM" id="SSF52047">
    <property type="entry name" value="RNI-like"/>
    <property type="match status" value="1"/>
</dbReference>
<protein>
    <submittedName>
        <fullName evidence="1">Uncharacterized protein</fullName>
    </submittedName>
</protein>
<evidence type="ECO:0000313" key="1">
    <source>
        <dbReference type="EMBL" id="PAV79070.1"/>
    </source>
</evidence>
<evidence type="ECO:0000313" key="2">
    <source>
        <dbReference type="Proteomes" id="UP000218231"/>
    </source>
</evidence>